<evidence type="ECO:0000256" key="6">
    <source>
        <dbReference type="ARBA" id="ARBA00022692"/>
    </source>
</evidence>
<comment type="catalytic activity">
    <reaction evidence="1">
        <text>ATP + protein L-histidine = ADP + protein N-phospho-L-histidine.</text>
        <dbReference type="EC" id="2.7.13.3"/>
    </reaction>
</comment>
<evidence type="ECO:0000256" key="10">
    <source>
        <dbReference type="ARBA" id="ARBA00022989"/>
    </source>
</evidence>
<keyword evidence="9" id="KW-0067">ATP-binding</keyword>
<feature type="domain" description="Histidine kinase" evidence="13">
    <location>
        <begin position="232"/>
        <end position="435"/>
    </location>
</feature>
<evidence type="ECO:0000256" key="9">
    <source>
        <dbReference type="ARBA" id="ARBA00022840"/>
    </source>
</evidence>
<dbReference type="InterPro" id="IPR036097">
    <property type="entry name" value="HisK_dim/P_sf"/>
</dbReference>
<keyword evidence="8" id="KW-0418">Kinase</keyword>
<evidence type="ECO:0000259" key="13">
    <source>
        <dbReference type="PROSITE" id="PS50109"/>
    </source>
</evidence>
<dbReference type="InterPro" id="IPR003661">
    <property type="entry name" value="HisK_dim/P_dom"/>
</dbReference>
<keyword evidence="15" id="KW-1185">Reference proteome</keyword>
<dbReference type="InterPro" id="IPR050428">
    <property type="entry name" value="TCS_sensor_his_kinase"/>
</dbReference>
<evidence type="ECO:0000256" key="2">
    <source>
        <dbReference type="ARBA" id="ARBA00004141"/>
    </source>
</evidence>
<evidence type="ECO:0000256" key="7">
    <source>
        <dbReference type="ARBA" id="ARBA00022741"/>
    </source>
</evidence>
<dbReference type="InterPro" id="IPR005467">
    <property type="entry name" value="His_kinase_dom"/>
</dbReference>
<keyword evidence="6 12" id="KW-0812">Transmembrane</keyword>
<dbReference type="PANTHER" id="PTHR45436:SF14">
    <property type="entry name" value="SENSOR PROTEIN QSEC"/>
    <property type="match status" value="1"/>
</dbReference>
<proteinExistence type="predicted"/>
<feature type="transmembrane region" description="Helical" evidence="12">
    <location>
        <begin position="7"/>
        <end position="28"/>
    </location>
</feature>
<reference evidence="14 15" key="1">
    <citation type="submission" date="2020-07" db="EMBL/GenBank/DDBJ databases">
        <title>Halophilic bacteria isolated from french cheeses.</title>
        <authorList>
            <person name="Kothe C.I."/>
            <person name="Farah-Kraiem B."/>
            <person name="Renault P."/>
            <person name="Dridi B."/>
        </authorList>
    </citation>
    <scope>NUCLEOTIDE SEQUENCE [LARGE SCALE GENOMIC DNA]</scope>
    <source>
        <strain evidence="14 15">FME14</strain>
    </source>
</reference>
<dbReference type="SUPFAM" id="SSF55874">
    <property type="entry name" value="ATPase domain of HSP90 chaperone/DNA topoisomerase II/histidine kinase"/>
    <property type="match status" value="1"/>
</dbReference>
<dbReference type="RefSeq" id="WP_192541339.1">
    <property type="nucleotide sequence ID" value="NZ_JBQDLW010000035.1"/>
</dbReference>
<dbReference type="InterPro" id="IPR003594">
    <property type="entry name" value="HATPase_dom"/>
</dbReference>
<evidence type="ECO:0000256" key="4">
    <source>
        <dbReference type="ARBA" id="ARBA00022553"/>
    </source>
</evidence>
<evidence type="ECO:0000313" key="14">
    <source>
        <dbReference type="EMBL" id="MBE0457385.1"/>
    </source>
</evidence>
<gene>
    <name evidence="14" type="ORF">EI167_07945</name>
</gene>
<dbReference type="Proteomes" id="UP000707245">
    <property type="component" value="Unassembled WGS sequence"/>
</dbReference>
<dbReference type="Gene3D" id="1.10.287.130">
    <property type="match status" value="1"/>
</dbReference>
<dbReference type="SMART" id="SM00387">
    <property type="entry name" value="HATPase_c"/>
    <property type="match status" value="1"/>
</dbReference>
<evidence type="ECO:0000256" key="5">
    <source>
        <dbReference type="ARBA" id="ARBA00022679"/>
    </source>
</evidence>
<dbReference type="EC" id="2.7.13.3" evidence="3"/>
<dbReference type="SMART" id="SM00388">
    <property type="entry name" value="HisKA"/>
    <property type="match status" value="1"/>
</dbReference>
<sequence length="435" mass="48163">MSLRIRLTILVAIVFIAFWLIVSIWMVAGLNNKLENSFDKRLESTAMMLSNILRHVPHDSLKAGVPNIITENEIGTEKGLTCQISSLHGAILTTSNSGPFPNNNAFSAGFDYLTSNNARWRTFTLITKQRKITIADKVSERQSLYYDLLKSILIPPTLAIFITLALLWFAIGKGIQPIMQLTTALKKRGSNDLAPIELTQPSKELQPLLDSQNALMARLEQTIKREKQFTSNAAHELRTPLAGILSQTQIAHLSTGDKQLHALEQVELSCKKLTAILDNLLLLANIDAAPLMRSKESYSIEALLKSIIQELAPNEERVAYMIQGDEYTSALPPMLLAIVGKNLLDNALKYSKKNTPIIIISEVTDEHISLRVRNEATLPAADVPLMTTRFWRKGNAQGAGLGLSIVDTIAQSYHGSIKLQQQDEIFTAEFTIPAA</sequence>
<evidence type="ECO:0000256" key="8">
    <source>
        <dbReference type="ARBA" id="ARBA00022777"/>
    </source>
</evidence>
<evidence type="ECO:0000256" key="11">
    <source>
        <dbReference type="ARBA" id="ARBA00023012"/>
    </source>
</evidence>
<dbReference type="Pfam" id="PF00512">
    <property type="entry name" value="HisKA"/>
    <property type="match status" value="1"/>
</dbReference>
<keyword evidence="5" id="KW-0808">Transferase</keyword>
<evidence type="ECO:0000256" key="1">
    <source>
        <dbReference type="ARBA" id="ARBA00000085"/>
    </source>
</evidence>
<feature type="transmembrane region" description="Helical" evidence="12">
    <location>
        <begin position="152"/>
        <end position="171"/>
    </location>
</feature>
<keyword evidence="11" id="KW-0902">Two-component regulatory system</keyword>
<comment type="subcellular location">
    <subcellularLocation>
        <location evidence="2">Membrane</location>
        <topology evidence="2">Multi-pass membrane protein</topology>
    </subcellularLocation>
</comment>
<dbReference type="SUPFAM" id="SSF47384">
    <property type="entry name" value="Homodimeric domain of signal transducing histidine kinase"/>
    <property type="match status" value="1"/>
</dbReference>
<dbReference type="PROSITE" id="PS50109">
    <property type="entry name" value="HIS_KIN"/>
    <property type="match status" value="1"/>
</dbReference>
<dbReference type="InterPro" id="IPR036890">
    <property type="entry name" value="HATPase_C_sf"/>
</dbReference>
<evidence type="ECO:0000313" key="15">
    <source>
        <dbReference type="Proteomes" id="UP000707245"/>
    </source>
</evidence>
<dbReference type="PANTHER" id="PTHR45436">
    <property type="entry name" value="SENSOR HISTIDINE KINASE YKOH"/>
    <property type="match status" value="1"/>
</dbReference>
<evidence type="ECO:0000256" key="3">
    <source>
        <dbReference type="ARBA" id="ARBA00012438"/>
    </source>
</evidence>
<evidence type="ECO:0000256" key="12">
    <source>
        <dbReference type="SAM" id="Phobius"/>
    </source>
</evidence>
<dbReference type="EMBL" id="RRZA01000019">
    <property type="protein sequence ID" value="MBE0457385.1"/>
    <property type="molecule type" value="Genomic_DNA"/>
</dbReference>
<dbReference type="Gene3D" id="3.30.565.10">
    <property type="entry name" value="Histidine kinase-like ATPase, C-terminal domain"/>
    <property type="match status" value="1"/>
</dbReference>
<keyword evidence="4" id="KW-0597">Phosphoprotein</keyword>
<keyword evidence="10 12" id="KW-1133">Transmembrane helix</keyword>
<dbReference type="Pfam" id="PF02518">
    <property type="entry name" value="HATPase_c"/>
    <property type="match status" value="1"/>
</dbReference>
<name>A0ABR9FKP6_9GAMM</name>
<organism evidence="14 15">
    <name type="scientific">Pseudoalteromonas prydzensis</name>
    <dbReference type="NCBI Taxonomy" id="182141"/>
    <lineage>
        <taxon>Bacteria</taxon>
        <taxon>Pseudomonadati</taxon>
        <taxon>Pseudomonadota</taxon>
        <taxon>Gammaproteobacteria</taxon>
        <taxon>Alteromonadales</taxon>
        <taxon>Pseudoalteromonadaceae</taxon>
        <taxon>Pseudoalteromonas</taxon>
    </lineage>
</organism>
<accession>A0ABR9FKP6</accession>
<dbReference type="CDD" id="cd00082">
    <property type="entry name" value="HisKA"/>
    <property type="match status" value="1"/>
</dbReference>
<keyword evidence="12" id="KW-0472">Membrane</keyword>
<comment type="caution">
    <text evidence="14">The sequence shown here is derived from an EMBL/GenBank/DDBJ whole genome shotgun (WGS) entry which is preliminary data.</text>
</comment>
<keyword evidence="7" id="KW-0547">Nucleotide-binding</keyword>
<protein>
    <recommendedName>
        <fullName evidence="3">histidine kinase</fullName>
        <ecNumber evidence="3">2.7.13.3</ecNumber>
    </recommendedName>
</protein>